<dbReference type="EMBL" id="CP101751">
    <property type="protein sequence ID" value="UUC45057.1"/>
    <property type="molecule type" value="Genomic_DNA"/>
</dbReference>
<keyword evidence="2" id="KW-1185">Reference proteome</keyword>
<evidence type="ECO:0008006" key="3">
    <source>
        <dbReference type="Google" id="ProtNLM"/>
    </source>
</evidence>
<dbReference type="Proteomes" id="UP001059844">
    <property type="component" value="Chromosome"/>
</dbReference>
<gene>
    <name evidence="1" type="ORF">NOX80_15685</name>
</gene>
<protein>
    <recommendedName>
        <fullName evidence="3">Hydrolase</fullName>
    </recommendedName>
</protein>
<dbReference type="SUPFAM" id="SSF51395">
    <property type="entry name" value="FMN-linked oxidoreductases"/>
    <property type="match status" value="1"/>
</dbReference>
<dbReference type="RefSeq" id="WP_256550745.1">
    <property type="nucleotide sequence ID" value="NZ_CP101751.1"/>
</dbReference>
<evidence type="ECO:0000313" key="2">
    <source>
        <dbReference type="Proteomes" id="UP001059844"/>
    </source>
</evidence>
<accession>A0ABY5IQE3</accession>
<reference evidence="1" key="1">
    <citation type="submission" date="2022-07" db="EMBL/GenBank/DDBJ databases">
        <title>Isolation, identification, and degradation of a PFOSA degrading strain from sewage treatment plant.</title>
        <authorList>
            <person name="Zhang L."/>
            <person name="Huo Y."/>
        </authorList>
    </citation>
    <scope>NUCLEOTIDE SEQUENCE</scope>
    <source>
        <strain evidence="1">C1</strain>
    </source>
</reference>
<dbReference type="InterPro" id="IPR013785">
    <property type="entry name" value="Aldolase_TIM"/>
</dbReference>
<sequence>MKHELNIMSIWEAETKALSFLQRLFFRRPKATPKPLTTPKVIGEECNGIMLGGKKVKSLLFSTDMAIIENNDADAILAVYPFAPSPKIMEVLINFSDKPVICGVGGGLTQGKVAMEMAIQAEALGAAAIIVNQPFKNKDIASIRKKIKIPIISSVSIADFSFQDRVDAGVDIFHITGGKNTDKILEHISYAVPGYPIMATGGKSLESIQNAINSGADAIVLNPPTSGELFKSIMDGYRKGLDYLRH</sequence>
<name>A0ABY5IQE3_9FLAO</name>
<organism evidence="1 2">
    <name type="scientific">Flavobacterium cerinum</name>
    <dbReference type="NCBI Taxonomy" id="2502784"/>
    <lineage>
        <taxon>Bacteria</taxon>
        <taxon>Pseudomonadati</taxon>
        <taxon>Bacteroidota</taxon>
        <taxon>Flavobacteriia</taxon>
        <taxon>Flavobacteriales</taxon>
        <taxon>Flavobacteriaceae</taxon>
        <taxon>Flavobacterium</taxon>
    </lineage>
</organism>
<proteinExistence type="predicted"/>
<evidence type="ECO:0000313" key="1">
    <source>
        <dbReference type="EMBL" id="UUC45057.1"/>
    </source>
</evidence>
<dbReference type="Gene3D" id="3.20.20.70">
    <property type="entry name" value="Aldolase class I"/>
    <property type="match status" value="1"/>
</dbReference>